<dbReference type="AlphaFoldDB" id="X1SFS1"/>
<evidence type="ECO:0000313" key="1">
    <source>
        <dbReference type="EMBL" id="GAI91872.1"/>
    </source>
</evidence>
<protein>
    <submittedName>
        <fullName evidence="1">Uncharacterized protein</fullName>
    </submittedName>
</protein>
<dbReference type="EMBL" id="BARW01020461">
    <property type="protein sequence ID" value="GAI91872.1"/>
    <property type="molecule type" value="Genomic_DNA"/>
</dbReference>
<name>X1SFS1_9ZZZZ</name>
<feature type="non-terminal residue" evidence="1">
    <location>
        <position position="1"/>
    </location>
</feature>
<proteinExistence type="predicted"/>
<accession>X1SFS1</accession>
<reference evidence="1" key="1">
    <citation type="journal article" date="2014" name="Front. Microbiol.">
        <title>High frequency of phylogenetically diverse reductive dehalogenase-homologous genes in deep subseafloor sedimentary metagenomes.</title>
        <authorList>
            <person name="Kawai M."/>
            <person name="Futagami T."/>
            <person name="Toyoda A."/>
            <person name="Takaki Y."/>
            <person name="Nishi S."/>
            <person name="Hori S."/>
            <person name="Arai W."/>
            <person name="Tsubouchi T."/>
            <person name="Morono Y."/>
            <person name="Uchiyama I."/>
            <person name="Ito T."/>
            <person name="Fujiyama A."/>
            <person name="Inagaki F."/>
            <person name="Takami H."/>
        </authorList>
    </citation>
    <scope>NUCLEOTIDE SEQUENCE</scope>
    <source>
        <strain evidence="1">Expedition CK06-06</strain>
    </source>
</reference>
<sequence length="67" mass="7742">LEIDDQIRTAIVKFIKETWESLHWKFDQPEILNLAAVMTAMTQALITGYELGRKLRRPLTTKPASSR</sequence>
<gene>
    <name evidence="1" type="ORF">S12H4_34564</name>
</gene>
<organism evidence="1">
    <name type="scientific">marine sediment metagenome</name>
    <dbReference type="NCBI Taxonomy" id="412755"/>
    <lineage>
        <taxon>unclassified sequences</taxon>
        <taxon>metagenomes</taxon>
        <taxon>ecological metagenomes</taxon>
    </lineage>
</organism>
<comment type="caution">
    <text evidence="1">The sequence shown here is derived from an EMBL/GenBank/DDBJ whole genome shotgun (WGS) entry which is preliminary data.</text>
</comment>